<feature type="domain" description="N-acetyltransferase" evidence="1">
    <location>
        <begin position="1"/>
        <end position="167"/>
    </location>
</feature>
<dbReference type="EMBL" id="UHDT01000001">
    <property type="protein sequence ID" value="SUM57660.1"/>
    <property type="molecule type" value="Genomic_DNA"/>
</dbReference>
<dbReference type="InterPro" id="IPR016181">
    <property type="entry name" value="Acyl_CoA_acyltransferase"/>
</dbReference>
<evidence type="ECO:0000313" key="2">
    <source>
        <dbReference type="EMBL" id="KIX89789.1"/>
    </source>
</evidence>
<gene>
    <name evidence="3" type="ORF">NCTC13832_01346</name>
    <name evidence="2" type="ORF">TP70_11560</name>
</gene>
<dbReference type="RefSeq" id="WP_044361769.1">
    <property type="nucleotide sequence ID" value="NZ_JXWY01000175.1"/>
</dbReference>
<dbReference type="Gene3D" id="3.40.630.30">
    <property type="match status" value="1"/>
</dbReference>
<keyword evidence="4" id="KW-1185">Reference proteome</keyword>
<keyword evidence="3" id="KW-0808">Transferase</keyword>
<protein>
    <submittedName>
        <fullName evidence="2 3">Acetyltransferase</fullName>
    </submittedName>
</protein>
<dbReference type="InterPro" id="IPR000182">
    <property type="entry name" value="GNAT_dom"/>
</dbReference>
<evidence type="ECO:0000313" key="4">
    <source>
        <dbReference type="Proteomes" id="UP000032366"/>
    </source>
</evidence>
<organism evidence="3 5">
    <name type="scientific">Staphylococcus microti</name>
    <dbReference type="NCBI Taxonomy" id="569857"/>
    <lineage>
        <taxon>Bacteria</taxon>
        <taxon>Bacillati</taxon>
        <taxon>Bacillota</taxon>
        <taxon>Bacilli</taxon>
        <taxon>Bacillales</taxon>
        <taxon>Staphylococcaceae</taxon>
        <taxon>Staphylococcus</taxon>
    </lineage>
</organism>
<evidence type="ECO:0000259" key="1">
    <source>
        <dbReference type="PROSITE" id="PS51186"/>
    </source>
</evidence>
<dbReference type="SUPFAM" id="SSF55729">
    <property type="entry name" value="Acyl-CoA N-acyltransferases (Nat)"/>
    <property type="match status" value="1"/>
</dbReference>
<dbReference type="PROSITE" id="PS51186">
    <property type="entry name" value="GNAT"/>
    <property type="match status" value="1"/>
</dbReference>
<dbReference type="Proteomes" id="UP000032366">
    <property type="component" value="Unassembled WGS sequence"/>
</dbReference>
<dbReference type="Pfam" id="PF00583">
    <property type="entry name" value="Acetyltransf_1"/>
    <property type="match status" value="1"/>
</dbReference>
<dbReference type="Proteomes" id="UP000254100">
    <property type="component" value="Unassembled WGS sequence"/>
</dbReference>
<dbReference type="OrthoDB" id="9796381at2"/>
<dbReference type="STRING" id="569857.TP70_11560"/>
<dbReference type="AlphaFoldDB" id="A0A0D6XLU1"/>
<proteinExistence type="predicted"/>
<accession>A0A0D6XLU1</accession>
<evidence type="ECO:0000313" key="5">
    <source>
        <dbReference type="Proteomes" id="UP000254100"/>
    </source>
</evidence>
<dbReference type="GO" id="GO:0016747">
    <property type="term" value="F:acyltransferase activity, transferring groups other than amino-acyl groups"/>
    <property type="evidence" value="ECO:0007669"/>
    <property type="project" value="InterPro"/>
</dbReference>
<dbReference type="EMBL" id="JXWY01000175">
    <property type="protein sequence ID" value="KIX89789.1"/>
    <property type="molecule type" value="Genomic_DNA"/>
</dbReference>
<name>A0A0D6XLU1_9STAP</name>
<evidence type="ECO:0000313" key="3">
    <source>
        <dbReference type="EMBL" id="SUM57660.1"/>
    </source>
</evidence>
<reference evidence="2 4" key="1">
    <citation type="submission" date="2015-01" db="EMBL/GenBank/DDBJ databases">
        <authorList>
            <person name="Guo J."/>
        </authorList>
    </citation>
    <scope>NUCLEOTIDE SEQUENCE [LARGE SCALE GENOMIC DNA]</scope>
    <source>
        <strain evidence="2 4">DSM 22147</strain>
    </source>
</reference>
<reference evidence="3 5" key="2">
    <citation type="submission" date="2018-06" db="EMBL/GenBank/DDBJ databases">
        <authorList>
            <consortium name="Pathogen Informatics"/>
            <person name="Doyle S."/>
        </authorList>
    </citation>
    <scope>NUCLEOTIDE SEQUENCE [LARGE SCALE GENOMIC DNA]</scope>
    <source>
        <strain evidence="3 5">NCTC13832</strain>
    </source>
</reference>
<sequence length="167" mass="19703">MRLATLSDLQQIYVLVEEAKELMRQDNNPQWDAHYPVLDDFRQDIAKQTLFVDDEQDVIKGFIVINDESPSWYDQLEWPIRRDNVLVIHRLVASSQYPGTAQKLMDFALLYARQHQHDALLTDTFSQNQRAQKLFSKHNFVKTGEMISNTFPFDKGKPFYAYYKIIN</sequence>